<proteinExistence type="predicted"/>
<dbReference type="SUPFAM" id="SSF53187">
    <property type="entry name" value="Zn-dependent exopeptidases"/>
    <property type="match status" value="1"/>
</dbReference>
<protein>
    <recommendedName>
        <fullName evidence="3">Succinylglutamate desuccinylase</fullName>
    </recommendedName>
</protein>
<reference evidence="1 2" key="1">
    <citation type="submission" date="2018-08" db="EMBL/GenBank/DDBJ databases">
        <title>Thalassotalea euphylliae genome.</title>
        <authorList>
            <person name="Summers S."/>
            <person name="Rice S.A."/>
            <person name="Freckelton M.L."/>
            <person name="Nedved B.T."/>
            <person name="Hadfield M.G."/>
        </authorList>
    </citation>
    <scope>NUCLEOTIDE SEQUENCE [LARGE SCALE GENOMIC DNA]</scope>
    <source>
        <strain evidence="1 2">H2</strain>
    </source>
</reference>
<dbReference type="Proteomes" id="UP000256999">
    <property type="component" value="Unassembled WGS sequence"/>
</dbReference>
<organism evidence="1 2">
    <name type="scientific">Thalassotalea euphylliae</name>
    <dbReference type="NCBI Taxonomy" id="1655234"/>
    <lineage>
        <taxon>Bacteria</taxon>
        <taxon>Pseudomonadati</taxon>
        <taxon>Pseudomonadota</taxon>
        <taxon>Gammaproteobacteria</taxon>
        <taxon>Alteromonadales</taxon>
        <taxon>Colwelliaceae</taxon>
        <taxon>Thalassotalea</taxon>
    </lineage>
</organism>
<dbReference type="AlphaFoldDB" id="A0A3E0UGX7"/>
<evidence type="ECO:0000313" key="1">
    <source>
        <dbReference type="EMBL" id="REL35853.1"/>
    </source>
</evidence>
<evidence type="ECO:0008006" key="3">
    <source>
        <dbReference type="Google" id="ProtNLM"/>
    </source>
</evidence>
<comment type="caution">
    <text evidence="1">The sequence shown here is derived from an EMBL/GenBank/DDBJ whole genome shotgun (WGS) entry which is preliminary data.</text>
</comment>
<dbReference type="Gene3D" id="3.40.630.10">
    <property type="entry name" value="Zn peptidases"/>
    <property type="match status" value="1"/>
</dbReference>
<name>A0A3E0UGX7_9GAMM</name>
<evidence type="ECO:0000313" key="2">
    <source>
        <dbReference type="Proteomes" id="UP000256999"/>
    </source>
</evidence>
<sequence>MTIDFSKIAYFQNLTAEDIPETPLAWLQSLDSPSIIDFVNNENHPWRVITTLLQGNSPSGFYAVHQLIKASAFKKLKINVRVIVASVEAARHEPAFSHVALPEGKNLDRCFGSTSLSQYFLRAQMLAASIRQVKPIAVLDLQNSQGSSPAYAMGLRQSHDHLALASLFCRTLVVSDLRLGALFEQNFDCPVVSVQCGNPEFTENNHLTETALIDFIEQKDLSLRELPSDLAVIHDAKLIKLSANKSVAYGTEPSDADITLKDMLKQCNFTKLDGKTHIGWTAEPVSELLESESRNEQALEEFLAIEDGYIYCQPGTFLFSINPLLPQHASDRLFFVAKEELKLNKK</sequence>
<accession>A0A3E0UGX7</accession>
<dbReference type="OrthoDB" id="9782876at2"/>
<dbReference type="EMBL" id="QUOV01000001">
    <property type="protein sequence ID" value="REL35853.1"/>
    <property type="molecule type" value="Genomic_DNA"/>
</dbReference>
<gene>
    <name evidence="1" type="ORF">DXX92_11200</name>
</gene>
<dbReference type="RefSeq" id="WP_116000520.1">
    <property type="nucleotide sequence ID" value="NZ_QUOV01000001.1"/>
</dbReference>